<dbReference type="Pfam" id="PF00005">
    <property type="entry name" value="ABC_tran"/>
    <property type="match status" value="1"/>
</dbReference>
<organism evidence="8 9">
    <name type="scientific">Allonocardiopsis opalescens</name>
    <dbReference type="NCBI Taxonomy" id="1144618"/>
    <lineage>
        <taxon>Bacteria</taxon>
        <taxon>Bacillati</taxon>
        <taxon>Actinomycetota</taxon>
        <taxon>Actinomycetes</taxon>
        <taxon>Streptosporangiales</taxon>
        <taxon>Allonocardiopsis</taxon>
    </lineage>
</organism>
<accession>A0A2T0QDD0</accession>
<dbReference type="GO" id="GO:0005886">
    <property type="term" value="C:plasma membrane"/>
    <property type="evidence" value="ECO:0007669"/>
    <property type="project" value="UniProtKB-SubCell"/>
</dbReference>
<dbReference type="InterPro" id="IPR003439">
    <property type="entry name" value="ABC_transporter-like_ATP-bd"/>
</dbReference>
<feature type="domain" description="ABC transporter" evidence="7">
    <location>
        <begin position="19"/>
        <end position="249"/>
    </location>
</feature>
<dbReference type="InterPro" id="IPR027417">
    <property type="entry name" value="P-loop_NTPase"/>
</dbReference>
<dbReference type="InterPro" id="IPR003593">
    <property type="entry name" value="AAA+_ATPase"/>
</dbReference>
<evidence type="ECO:0000259" key="7">
    <source>
        <dbReference type="PROSITE" id="PS50893"/>
    </source>
</evidence>
<evidence type="ECO:0000256" key="5">
    <source>
        <dbReference type="ARBA" id="ARBA00022840"/>
    </source>
</evidence>
<reference evidence="8 9" key="1">
    <citation type="submission" date="2018-03" db="EMBL/GenBank/DDBJ databases">
        <title>Genomic Encyclopedia of Archaeal and Bacterial Type Strains, Phase II (KMG-II): from individual species to whole genera.</title>
        <authorList>
            <person name="Goeker M."/>
        </authorList>
    </citation>
    <scope>NUCLEOTIDE SEQUENCE [LARGE SCALE GENOMIC DNA]</scope>
    <source>
        <strain evidence="8 9">DSM 45601</strain>
    </source>
</reference>
<keyword evidence="9" id="KW-1185">Reference proteome</keyword>
<gene>
    <name evidence="8" type="ORF">CLV72_101513</name>
</gene>
<dbReference type="SUPFAM" id="SSF52540">
    <property type="entry name" value="P-loop containing nucleoside triphosphate hydrolases"/>
    <property type="match status" value="1"/>
</dbReference>
<keyword evidence="6" id="KW-0046">Antibiotic resistance</keyword>
<keyword evidence="4" id="KW-0547">Nucleotide-binding</keyword>
<dbReference type="GO" id="GO:0046677">
    <property type="term" value="P:response to antibiotic"/>
    <property type="evidence" value="ECO:0007669"/>
    <property type="project" value="UniProtKB-KW"/>
</dbReference>
<dbReference type="RefSeq" id="WP_211302665.1">
    <property type="nucleotide sequence ID" value="NZ_PVZC01000001.1"/>
</dbReference>
<comment type="caution">
    <text evidence="8">The sequence shown here is derived from an EMBL/GenBank/DDBJ whole genome shotgun (WGS) entry which is preliminary data.</text>
</comment>
<evidence type="ECO:0000256" key="3">
    <source>
        <dbReference type="ARBA" id="ARBA00022448"/>
    </source>
</evidence>
<dbReference type="AlphaFoldDB" id="A0A2T0QDD0"/>
<evidence type="ECO:0000256" key="1">
    <source>
        <dbReference type="ARBA" id="ARBA00004202"/>
    </source>
</evidence>
<dbReference type="InterPro" id="IPR017871">
    <property type="entry name" value="ABC_transporter-like_CS"/>
</dbReference>
<dbReference type="Gene3D" id="3.40.50.300">
    <property type="entry name" value="P-loop containing nucleotide triphosphate hydrolases"/>
    <property type="match status" value="1"/>
</dbReference>
<comment type="subcellular location">
    <subcellularLocation>
        <location evidence="1">Cell membrane</location>
        <topology evidence="1">Peripheral membrane protein</topology>
    </subcellularLocation>
</comment>
<dbReference type="GO" id="GO:0005524">
    <property type="term" value="F:ATP binding"/>
    <property type="evidence" value="ECO:0007669"/>
    <property type="project" value="UniProtKB-KW"/>
</dbReference>
<dbReference type="GO" id="GO:0016887">
    <property type="term" value="F:ATP hydrolysis activity"/>
    <property type="evidence" value="ECO:0007669"/>
    <property type="project" value="InterPro"/>
</dbReference>
<evidence type="ECO:0000256" key="2">
    <source>
        <dbReference type="ARBA" id="ARBA00005417"/>
    </source>
</evidence>
<comment type="similarity">
    <text evidence="2">Belongs to the ABC transporter superfamily.</text>
</comment>
<dbReference type="PROSITE" id="PS00211">
    <property type="entry name" value="ABC_TRANSPORTER_1"/>
    <property type="match status" value="1"/>
</dbReference>
<dbReference type="EMBL" id="PVZC01000001">
    <property type="protein sequence ID" value="PRY01915.1"/>
    <property type="molecule type" value="Genomic_DNA"/>
</dbReference>
<proteinExistence type="inferred from homology"/>
<evidence type="ECO:0000313" key="8">
    <source>
        <dbReference type="EMBL" id="PRY01915.1"/>
    </source>
</evidence>
<keyword evidence="3" id="KW-0813">Transport</keyword>
<sequence>MISSDAVLGPDHVPGGPAIRLGGVVKRYGDVAAVNGLDLDVPAGICMGLLGPNGAGKSTTMRMLTAQSRADAGEISVLGFPVPAMSKQARALMGVVPQHDNLDEELTARQNLEVFARLYRVPRRERAAAVDRALELAQLTDRQRSRTVDLSGGMRRRLLIARGLVHAPRAVLLDEPTVGLDPQVRQQLWTLITALRDDGVTVLMSTHYIEEAERLSDEVALMSRGRVIARGRPADLVADHAGVRTEEFYGPPRRLAEVERIAADLGFTTRRTGPSVSVLRAEKITPQARERLGQGEARASHLEDVFVLLTGETVE</sequence>
<protein>
    <submittedName>
        <fullName evidence="8">Lipooligosaccharide transport system ATP-binding protein</fullName>
    </submittedName>
</protein>
<dbReference type="PANTHER" id="PTHR42711:SF5">
    <property type="entry name" value="ABC TRANSPORTER ATP-BINDING PROTEIN NATA"/>
    <property type="match status" value="1"/>
</dbReference>
<dbReference type="PANTHER" id="PTHR42711">
    <property type="entry name" value="ABC TRANSPORTER ATP-BINDING PROTEIN"/>
    <property type="match status" value="1"/>
</dbReference>
<keyword evidence="5 8" id="KW-0067">ATP-binding</keyword>
<evidence type="ECO:0000256" key="4">
    <source>
        <dbReference type="ARBA" id="ARBA00022741"/>
    </source>
</evidence>
<evidence type="ECO:0000313" key="9">
    <source>
        <dbReference type="Proteomes" id="UP000237846"/>
    </source>
</evidence>
<dbReference type="PROSITE" id="PS50893">
    <property type="entry name" value="ABC_TRANSPORTER_2"/>
    <property type="match status" value="1"/>
</dbReference>
<dbReference type="SMART" id="SM00382">
    <property type="entry name" value="AAA"/>
    <property type="match status" value="1"/>
</dbReference>
<dbReference type="InterPro" id="IPR050763">
    <property type="entry name" value="ABC_transporter_ATP-binding"/>
</dbReference>
<dbReference type="Proteomes" id="UP000237846">
    <property type="component" value="Unassembled WGS sequence"/>
</dbReference>
<name>A0A2T0QDD0_9ACTN</name>
<evidence type="ECO:0000256" key="6">
    <source>
        <dbReference type="ARBA" id="ARBA00023251"/>
    </source>
</evidence>